<dbReference type="InterPro" id="IPR000192">
    <property type="entry name" value="Aminotrans_V_dom"/>
</dbReference>
<dbReference type="InterPro" id="IPR028886">
    <property type="entry name" value="MoCo_sulfurase"/>
</dbReference>
<keyword evidence="6" id="KW-1185">Reference proteome</keyword>
<dbReference type="HAMAP" id="MF_03050">
    <property type="entry name" value="MOCOS"/>
    <property type="match status" value="1"/>
</dbReference>
<dbReference type="EMBL" id="GL378338">
    <property type="protein sequence ID" value="EFJ48731.1"/>
    <property type="molecule type" value="Genomic_DNA"/>
</dbReference>
<evidence type="ECO:0000313" key="6">
    <source>
        <dbReference type="Proteomes" id="UP000001058"/>
    </source>
</evidence>
<evidence type="ECO:0000256" key="2">
    <source>
        <dbReference type="ARBA" id="ARBA00022898"/>
    </source>
</evidence>
<dbReference type="KEGG" id="vcn:VOLCADRAFT_40621"/>
<dbReference type="InterPro" id="IPR015422">
    <property type="entry name" value="PyrdxlP-dep_Trfase_small"/>
</dbReference>
<dbReference type="STRING" id="3068.D8TUM3"/>
<dbReference type="eggNOG" id="KOG2142">
    <property type="taxonomic scope" value="Eukaryota"/>
</dbReference>
<organism evidence="6">
    <name type="scientific">Volvox carteri f. nagariensis</name>
    <dbReference type="NCBI Taxonomy" id="3068"/>
    <lineage>
        <taxon>Eukaryota</taxon>
        <taxon>Viridiplantae</taxon>
        <taxon>Chlorophyta</taxon>
        <taxon>core chlorophytes</taxon>
        <taxon>Chlorophyceae</taxon>
        <taxon>CS clade</taxon>
        <taxon>Chlamydomonadales</taxon>
        <taxon>Volvocaceae</taxon>
        <taxon>Volvox</taxon>
    </lineage>
</organism>
<dbReference type="Pfam" id="PF03473">
    <property type="entry name" value="MOSC"/>
    <property type="match status" value="1"/>
</dbReference>
<reference evidence="5 6" key="1">
    <citation type="journal article" date="2010" name="Science">
        <title>Genomic analysis of organismal complexity in the multicellular green alga Volvox carteri.</title>
        <authorList>
            <person name="Prochnik S.E."/>
            <person name="Umen J."/>
            <person name="Nedelcu A.M."/>
            <person name="Hallmann A."/>
            <person name="Miller S.M."/>
            <person name="Nishii I."/>
            <person name="Ferris P."/>
            <person name="Kuo A."/>
            <person name="Mitros T."/>
            <person name="Fritz-Laylin L.K."/>
            <person name="Hellsten U."/>
            <person name="Chapman J."/>
            <person name="Simakov O."/>
            <person name="Rensing S.A."/>
            <person name="Terry A."/>
            <person name="Pangilinan J."/>
            <person name="Kapitonov V."/>
            <person name="Jurka J."/>
            <person name="Salamov A."/>
            <person name="Shapiro H."/>
            <person name="Schmutz J."/>
            <person name="Grimwood J."/>
            <person name="Lindquist E."/>
            <person name="Lucas S."/>
            <person name="Grigoriev I.V."/>
            <person name="Schmitt R."/>
            <person name="Kirk D."/>
            <person name="Rokhsar D.S."/>
        </authorList>
    </citation>
    <scope>NUCLEOTIDE SEQUENCE [LARGE SCALE GENOMIC DNA]</scope>
    <source>
        <strain evidence="6">f. Nagariensis / Eve</strain>
    </source>
</reference>
<dbReference type="PANTHER" id="PTHR14237:SF80">
    <property type="entry name" value="MOLYBDENUM COFACTOR SULFURASE"/>
    <property type="match status" value="1"/>
</dbReference>
<dbReference type="Gene3D" id="3.40.640.10">
    <property type="entry name" value="Type I PLP-dependent aspartate aminotransferase-like (Major domain)"/>
    <property type="match status" value="1"/>
</dbReference>
<keyword evidence="1" id="KW-0808">Transferase</keyword>
<dbReference type="InterPro" id="IPR005303">
    <property type="entry name" value="MOCOS_middle"/>
</dbReference>
<feature type="non-terminal residue" evidence="5">
    <location>
        <position position="775"/>
    </location>
</feature>
<keyword evidence="3" id="KW-0501">Molybdenum cofactor biosynthesis</keyword>
<protein>
    <recommendedName>
        <fullName evidence="4">MOSC domain-containing protein</fullName>
    </recommendedName>
</protein>
<evidence type="ECO:0000256" key="3">
    <source>
        <dbReference type="ARBA" id="ARBA00023150"/>
    </source>
</evidence>
<dbReference type="FunCoup" id="D8TUM3">
    <property type="interactions" value="830"/>
</dbReference>
<feature type="non-terminal residue" evidence="5">
    <location>
        <position position="1"/>
    </location>
</feature>
<dbReference type="SUPFAM" id="SSF53383">
    <property type="entry name" value="PLP-dependent transferases"/>
    <property type="match status" value="1"/>
</dbReference>
<dbReference type="SUPFAM" id="SSF141673">
    <property type="entry name" value="MOSC N-terminal domain-like"/>
    <property type="match status" value="1"/>
</dbReference>
<keyword evidence="2" id="KW-0663">Pyridoxal phosphate</keyword>
<evidence type="ECO:0000256" key="1">
    <source>
        <dbReference type="ARBA" id="ARBA00022679"/>
    </source>
</evidence>
<dbReference type="InterPro" id="IPR015421">
    <property type="entry name" value="PyrdxlP-dep_Trfase_major"/>
</dbReference>
<dbReference type="Pfam" id="PF03476">
    <property type="entry name" value="MOSC_N"/>
    <property type="match status" value="1"/>
</dbReference>
<name>D8TUM3_VOLCA</name>
<dbReference type="RefSeq" id="XP_002950063.1">
    <property type="nucleotide sequence ID" value="XM_002950017.1"/>
</dbReference>
<dbReference type="Gene3D" id="3.90.1150.10">
    <property type="entry name" value="Aspartate Aminotransferase, domain 1"/>
    <property type="match status" value="1"/>
</dbReference>
<dbReference type="OrthoDB" id="10264306at2759"/>
<dbReference type="PANTHER" id="PTHR14237">
    <property type="entry name" value="MOLYBDOPTERIN COFACTOR SULFURASE MOSC"/>
    <property type="match status" value="1"/>
</dbReference>
<evidence type="ECO:0000259" key="4">
    <source>
        <dbReference type="PROSITE" id="PS51340"/>
    </source>
</evidence>
<dbReference type="Proteomes" id="UP000001058">
    <property type="component" value="Unassembled WGS sequence"/>
</dbReference>
<dbReference type="InParanoid" id="D8TUM3"/>
<dbReference type="InterPro" id="IPR015424">
    <property type="entry name" value="PyrdxlP-dep_Trfase"/>
</dbReference>
<proteinExistence type="inferred from homology"/>
<accession>D8TUM3</accession>
<gene>
    <name evidence="5" type="ORF">VOLCADRAFT_40621</name>
</gene>
<dbReference type="GO" id="GO:0030151">
    <property type="term" value="F:molybdenum ion binding"/>
    <property type="evidence" value="ECO:0007669"/>
    <property type="project" value="InterPro"/>
</dbReference>
<dbReference type="PROSITE" id="PS51340">
    <property type="entry name" value="MOSC"/>
    <property type="match status" value="1"/>
</dbReference>
<dbReference type="GeneID" id="9619653"/>
<feature type="domain" description="MOSC" evidence="4">
    <location>
        <begin position="633"/>
        <end position="775"/>
    </location>
</feature>
<dbReference type="GO" id="GO:0006777">
    <property type="term" value="P:Mo-molybdopterin cofactor biosynthetic process"/>
    <property type="evidence" value="ECO:0007669"/>
    <property type="project" value="UniProtKB-KW"/>
</dbReference>
<evidence type="ECO:0000313" key="5">
    <source>
        <dbReference type="EMBL" id="EFJ48731.1"/>
    </source>
</evidence>
<dbReference type="AlphaFoldDB" id="D8TUM3"/>
<dbReference type="GO" id="GO:0008265">
    <property type="term" value="F:molybdenum cofactor sulfurtransferase activity"/>
    <property type="evidence" value="ECO:0007669"/>
    <property type="project" value="InterPro"/>
</dbReference>
<dbReference type="InterPro" id="IPR005302">
    <property type="entry name" value="MoCF_Sase_C"/>
</dbReference>
<dbReference type="Pfam" id="PF00266">
    <property type="entry name" value="Aminotran_5"/>
    <property type="match status" value="2"/>
</dbReference>
<sequence length="775" mass="81814">AEREEFLRIFGDCYGYHGRLQSVRHEEFRRLAGQVYLDYAGAALYSERQIQACSEELLTTLLCNPHSAPASTSADAMSALRRDTLELLNADGRQYEVIITSGATAALKMVAECFPWSAGASCLAHPAAVHNSVLGMRGPALAAGAAVQLVPVVSPLGPLITADGGASDGLRGGGGGGTAAAAGPSGPRHLLALPVECNFTGDRQHLADAVRNDAGGGGAAASGRESRGRWLVLLDAAKACATAPPDLSVVPADFVVLSYYKIFGYPTGLGALVARKDALALLAAGKSYFGGGTVEVAVADRPYHVRRQGAPGFEDGTPPFTSIAAARHGFAFLHRLGGLPAVHRHSCCLARWLTIRLAALRHANGTPVCMLYGSVLDAEHGPTVSFNLLRPDGSWVGYTEVGRLAAMHGLVLRTGCFCNPGACAEWLGLTAEDLIRHHKAGHVCWDDHDLADGRPTGAVRVSLGAVSTFEDVHAVLQLIRRYFYPCVDQTARGGCTGRPPLAAVATAAAAAPHLSRILFYPVKSCAPQVVQAWPIGPTGLLYDREWALVDDGGKVLTLKQCPRMALVRPVVDLTRGTLTIHAPHDIHIPPLELAIPGLFHSCRRIPQVVTEGDTRVRQWFGRTLGAPCRIVQQRTGASALEAGGGGKGAAAAEGEPSVGFANDGQYLLVSEVNDDRPATAKAGGREEGGKGGHLADDLVTRLRPNLVVSGFQPYEEDSWAAVRVGPLHADVLGTCPRCELLQVDPRVGVRRGAEVLVALAQYRRRGGKVQFGVLL</sequence>
<dbReference type="GO" id="GO:0030170">
    <property type="term" value="F:pyridoxal phosphate binding"/>
    <property type="evidence" value="ECO:0007669"/>
    <property type="project" value="InterPro"/>
</dbReference>